<proteinExistence type="predicted"/>
<feature type="transmembrane region" description="Helical" evidence="1">
    <location>
        <begin position="12"/>
        <end position="37"/>
    </location>
</feature>
<feature type="transmembrane region" description="Helical" evidence="1">
    <location>
        <begin position="98"/>
        <end position="117"/>
    </location>
</feature>
<reference evidence="2 3" key="1">
    <citation type="submission" date="2013-06" db="EMBL/GenBank/DDBJ databases">
        <authorList>
            <person name="Weinstock G."/>
            <person name="Sodergren E."/>
            <person name="Clifton S."/>
            <person name="Fulton L."/>
            <person name="Fulton B."/>
            <person name="Courtney L."/>
            <person name="Fronick C."/>
            <person name="Harrison M."/>
            <person name="Strong C."/>
            <person name="Farmer C."/>
            <person name="Delahaunty K."/>
            <person name="Markovic C."/>
            <person name="Hall O."/>
            <person name="Minx P."/>
            <person name="Tomlinson C."/>
            <person name="Mitreva M."/>
            <person name="Nelson J."/>
            <person name="Hou S."/>
            <person name="Wollam A."/>
            <person name="Pepin K.H."/>
            <person name="Johnson M."/>
            <person name="Bhonagiri V."/>
            <person name="Nash W.E."/>
            <person name="Warren W."/>
            <person name="Chinwalla A."/>
            <person name="Mardis E.R."/>
            <person name="Wilson R.K."/>
        </authorList>
    </citation>
    <scope>NUCLEOTIDE SEQUENCE [LARGE SCALE GENOMIC DNA]</scope>
    <source>
        <strain evidence="2 3">ATCC 51271</strain>
    </source>
</reference>
<feature type="transmembrane region" description="Helical" evidence="1">
    <location>
        <begin position="57"/>
        <end position="77"/>
    </location>
</feature>
<evidence type="ECO:0000256" key="1">
    <source>
        <dbReference type="SAM" id="Phobius"/>
    </source>
</evidence>
<dbReference type="InterPro" id="IPR021354">
    <property type="entry name" value="DUF2975"/>
</dbReference>
<dbReference type="RefSeq" id="WP_023354047.1">
    <property type="nucleotide sequence ID" value="NZ_KI535367.1"/>
</dbReference>
<sequence length="159" mass="18296">MKETLWNSKRSIILTKFCILALMLASIIMMFCGKYLISRFLTLTGGARINISNEFSFYIITFISYILGIIALLTLFCMLRFTINLEKDLVFVPQNIKWLRFISYGCLSAGLLLIITTVVYHKLFLVLSLAALFMMLIVRVIKNAFEQAVEMKEELDLTI</sequence>
<dbReference type="HOGENOM" id="CLU_116298_1_0_9"/>
<comment type="caution">
    <text evidence="2">The sequence shown here is derived from an EMBL/GenBank/DDBJ whole genome shotgun (WGS) entry which is preliminary data.</text>
</comment>
<evidence type="ECO:0000313" key="2">
    <source>
        <dbReference type="EMBL" id="ESL03998.1"/>
    </source>
</evidence>
<evidence type="ECO:0008006" key="4">
    <source>
        <dbReference type="Google" id="ProtNLM"/>
    </source>
</evidence>
<dbReference type="EMBL" id="ACIL03000007">
    <property type="protein sequence ID" value="ESL03998.1"/>
    <property type="molecule type" value="Genomic_DNA"/>
</dbReference>
<keyword evidence="1" id="KW-1133">Transmembrane helix</keyword>
<dbReference type="AlphaFoldDB" id="V2Y4V8"/>
<dbReference type="OrthoDB" id="2003714at2"/>
<dbReference type="eggNOG" id="ENOG5033F8B">
    <property type="taxonomic scope" value="Bacteria"/>
</dbReference>
<gene>
    <name evidence="2" type="ORF">GCWU0000282_001166</name>
</gene>
<dbReference type="Pfam" id="PF11188">
    <property type="entry name" value="DUF2975"/>
    <property type="match status" value="1"/>
</dbReference>
<accession>V2Y4V8</accession>
<protein>
    <recommendedName>
        <fullName evidence="4">DUF2975 domain-containing protein</fullName>
    </recommendedName>
</protein>
<evidence type="ECO:0000313" key="3">
    <source>
        <dbReference type="Proteomes" id="UP000018227"/>
    </source>
</evidence>
<keyword evidence="3" id="KW-1185">Reference proteome</keyword>
<keyword evidence="1" id="KW-0472">Membrane</keyword>
<keyword evidence="1" id="KW-0812">Transmembrane</keyword>
<feature type="transmembrane region" description="Helical" evidence="1">
    <location>
        <begin position="123"/>
        <end position="141"/>
    </location>
</feature>
<name>V2Y4V8_9FIRM</name>
<dbReference type="Proteomes" id="UP000018227">
    <property type="component" value="Unassembled WGS sequence"/>
</dbReference>
<organism evidence="2 3">
    <name type="scientific">Catonella morbi ATCC 51271</name>
    <dbReference type="NCBI Taxonomy" id="592026"/>
    <lineage>
        <taxon>Bacteria</taxon>
        <taxon>Bacillati</taxon>
        <taxon>Bacillota</taxon>
        <taxon>Clostridia</taxon>
        <taxon>Lachnospirales</taxon>
        <taxon>Lachnospiraceae</taxon>
        <taxon>Catonella</taxon>
    </lineage>
</organism>
<dbReference type="STRING" id="592026.GCWU0000282_001166"/>